<dbReference type="EC" id="3.5.1.2" evidence="10"/>
<keyword evidence="10" id="KW-0963">Cytoplasm</keyword>
<dbReference type="GO" id="GO:0016829">
    <property type="term" value="F:lyase activity"/>
    <property type="evidence" value="ECO:0007669"/>
    <property type="project" value="UniProtKB-KW"/>
</dbReference>
<feature type="active site" evidence="10 11">
    <location>
        <position position="184"/>
    </location>
</feature>
<dbReference type="InterPro" id="IPR010139">
    <property type="entry name" value="Imidazole-glycPsynth_HisH"/>
</dbReference>
<evidence type="ECO:0000259" key="12">
    <source>
        <dbReference type="Pfam" id="PF00117"/>
    </source>
</evidence>
<dbReference type="GO" id="GO:0000107">
    <property type="term" value="F:imidazoleglycerol-phosphate synthase activity"/>
    <property type="evidence" value="ECO:0007669"/>
    <property type="project" value="UniProtKB-UniRule"/>
</dbReference>
<keyword evidence="4 10" id="KW-0378">Hydrolase</keyword>
<dbReference type="Proteomes" id="UP000251002">
    <property type="component" value="Unassembled WGS sequence"/>
</dbReference>
<accession>A0A365KNJ5</accession>
<reference evidence="13 14" key="1">
    <citation type="submission" date="2018-06" db="EMBL/GenBank/DDBJ databases">
        <title>The draft genome sequences of strains SCU63 and S1.</title>
        <authorList>
            <person name="Gan L."/>
        </authorList>
    </citation>
    <scope>NUCLEOTIDE SEQUENCE [LARGE SCALE GENOMIC DNA]</scope>
    <source>
        <strain evidence="13 14">SCU63</strain>
    </source>
</reference>
<dbReference type="NCBIfam" id="TIGR01855">
    <property type="entry name" value="IMP_synth_hisH"/>
    <property type="match status" value="1"/>
</dbReference>
<dbReference type="HAMAP" id="MF_00278">
    <property type="entry name" value="HisH"/>
    <property type="match status" value="1"/>
</dbReference>
<evidence type="ECO:0000256" key="8">
    <source>
        <dbReference type="ARBA" id="ARBA00047838"/>
    </source>
</evidence>
<comment type="caution">
    <text evidence="13">The sequence shown here is derived from an EMBL/GenBank/DDBJ whole genome shotgun (WGS) entry which is preliminary data.</text>
</comment>
<name>A0A365KNJ5_9BACL</name>
<comment type="catalytic activity">
    <reaction evidence="8 10">
        <text>5-[(5-phospho-1-deoxy-D-ribulos-1-ylimino)methylamino]-1-(5-phospho-beta-D-ribosyl)imidazole-4-carboxamide + L-glutamine = D-erythro-1-(imidazol-4-yl)glycerol 3-phosphate + 5-amino-1-(5-phospho-beta-D-ribosyl)imidazole-4-carboxamide + L-glutamate + H(+)</text>
        <dbReference type="Rhea" id="RHEA:24793"/>
        <dbReference type="ChEBI" id="CHEBI:15378"/>
        <dbReference type="ChEBI" id="CHEBI:29985"/>
        <dbReference type="ChEBI" id="CHEBI:58278"/>
        <dbReference type="ChEBI" id="CHEBI:58359"/>
        <dbReference type="ChEBI" id="CHEBI:58475"/>
        <dbReference type="ChEBI" id="CHEBI:58525"/>
        <dbReference type="EC" id="4.3.2.10"/>
    </reaction>
</comment>
<organism evidence="13 14">
    <name type="scientific">Planococcus halotolerans</name>
    <dbReference type="NCBI Taxonomy" id="2233542"/>
    <lineage>
        <taxon>Bacteria</taxon>
        <taxon>Bacillati</taxon>
        <taxon>Bacillota</taxon>
        <taxon>Bacilli</taxon>
        <taxon>Bacillales</taxon>
        <taxon>Caryophanaceae</taxon>
        <taxon>Planococcus</taxon>
    </lineage>
</organism>
<keyword evidence="3 10" id="KW-0028">Amino-acid biosynthesis</keyword>
<dbReference type="PANTHER" id="PTHR42701:SF1">
    <property type="entry name" value="IMIDAZOLE GLYCEROL PHOSPHATE SYNTHASE SUBUNIT HISH"/>
    <property type="match status" value="1"/>
</dbReference>
<dbReference type="SUPFAM" id="SSF52317">
    <property type="entry name" value="Class I glutamine amidotransferase-like"/>
    <property type="match status" value="1"/>
</dbReference>
<comment type="subcellular location">
    <subcellularLocation>
        <location evidence="10">Cytoplasm</location>
    </subcellularLocation>
</comment>
<feature type="domain" description="Glutamine amidotransferase" evidence="12">
    <location>
        <begin position="5"/>
        <end position="198"/>
    </location>
</feature>
<dbReference type="PIRSF" id="PIRSF000495">
    <property type="entry name" value="Amidotransf_hisH"/>
    <property type="match status" value="1"/>
</dbReference>
<dbReference type="RefSeq" id="WP_112224485.1">
    <property type="nucleotide sequence ID" value="NZ_CP047673.1"/>
</dbReference>
<evidence type="ECO:0000256" key="4">
    <source>
        <dbReference type="ARBA" id="ARBA00022801"/>
    </source>
</evidence>
<feature type="active site" evidence="10 11">
    <location>
        <position position="186"/>
    </location>
</feature>
<dbReference type="UniPathway" id="UPA00031">
    <property type="reaction ID" value="UER00010"/>
</dbReference>
<keyword evidence="14" id="KW-1185">Reference proteome</keyword>
<dbReference type="Gene3D" id="3.40.50.880">
    <property type="match status" value="1"/>
</dbReference>
<dbReference type="EMBL" id="QLZR01000007">
    <property type="protein sequence ID" value="RAZ74634.1"/>
    <property type="molecule type" value="Genomic_DNA"/>
</dbReference>
<dbReference type="GO" id="GO:0004359">
    <property type="term" value="F:glutaminase activity"/>
    <property type="evidence" value="ECO:0007669"/>
    <property type="project" value="UniProtKB-EC"/>
</dbReference>
<protein>
    <recommendedName>
        <fullName evidence="10">Imidazole glycerol phosphate synthase subunit HisH</fullName>
        <ecNumber evidence="10">4.3.2.10</ecNumber>
    </recommendedName>
    <alternativeName>
        <fullName evidence="10">IGP synthase glutaminase subunit</fullName>
        <ecNumber evidence="10">3.5.1.2</ecNumber>
    </alternativeName>
    <alternativeName>
        <fullName evidence="10">IGP synthase subunit HisH</fullName>
    </alternativeName>
    <alternativeName>
        <fullName evidence="10">ImGP synthase subunit HisH</fullName>
        <shortName evidence="10">IGPS subunit HisH</shortName>
    </alternativeName>
</protein>
<comment type="pathway">
    <text evidence="1 10">Amino-acid biosynthesis; L-histidine biosynthesis; L-histidine from 5-phospho-alpha-D-ribose 1-diphosphate: step 5/9.</text>
</comment>
<gene>
    <name evidence="10" type="primary">hisH</name>
    <name evidence="13" type="ORF">DP120_15015</name>
</gene>
<dbReference type="InterPro" id="IPR029062">
    <property type="entry name" value="Class_I_gatase-like"/>
</dbReference>
<dbReference type="PANTHER" id="PTHR42701">
    <property type="entry name" value="IMIDAZOLE GLYCEROL PHOSPHATE SYNTHASE SUBUNIT HISH"/>
    <property type="match status" value="1"/>
</dbReference>
<evidence type="ECO:0000256" key="11">
    <source>
        <dbReference type="PIRSR" id="PIRSR000495-1"/>
    </source>
</evidence>
<evidence type="ECO:0000256" key="6">
    <source>
        <dbReference type="ARBA" id="ARBA00023102"/>
    </source>
</evidence>
<comment type="catalytic activity">
    <reaction evidence="9 10">
        <text>L-glutamine + H2O = L-glutamate + NH4(+)</text>
        <dbReference type="Rhea" id="RHEA:15889"/>
        <dbReference type="ChEBI" id="CHEBI:15377"/>
        <dbReference type="ChEBI" id="CHEBI:28938"/>
        <dbReference type="ChEBI" id="CHEBI:29985"/>
        <dbReference type="ChEBI" id="CHEBI:58359"/>
        <dbReference type="EC" id="3.5.1.2"/>
    </reaction>
</comment>
<dbReference type="GO" id="GO:0000105">
    <property type="term" value="P:L-histidine biosynthetic process"/>
    <property type="evidence" value="ECO:0007669"/>
    <property type="project" value="UniProtKB-UniRule"/>
</dbReference>
<dbReference type="EC" id="4.3.2.10" evidence="10"/>
<evidence type="ECO:0000256" key="7">
    <source>
        <dbReference type="ARBA" id="ARBA00023239"/>
    </source>
</evidence>
<feature type="active site" description="Nucleophile" evidence="10 11">
    <location>
        <position position="80"/>
    </location>
</feature>
<dbReference type="Pfam" id="PF00117">
    <property type="entry name" value="GATase"/>
    <property type="match status" value="1"/>
</dbReference>
<evidence type="ECO:0000256" key="3">
    <source>
        <dbReference type="ARBA" id="ARBA00022605"/>
    </source>
</evidence>
<comment type="function">
    <text evidence="10">IGPS catalyzes the conversion of PRFAR and glutamine to IGP, AICAR and glutamate. The HisH subunit catalyzes the hydrolysis of glutamine to glutamate and ammonia as part of the synthesis of IGP and AICAR. The resulting ammonia molecule is channeled to the active site of HisF.</text>
</comment>
<dbReference type="InterPro" id="IPR017926">
    <property type="entry name" value="GATASE"/>
</dbReference>
<dbReference type="CDD" id="cd01748">
    <property type="entry name" value="GATase1_IGP_Synthase"/>
    <property type="match status" value="1"/>
</dbReference>
<dbReference type="PROSITE" id="PS51273">
    <property type="entry name" value="GATASE_TYPE_1"/>
    <property type="match status" value="1"/>
</dbReference>
<evidence type="ECO:0000313" key="13">
    <source>
        <dbReference type="EMBL" id="RAZ74634.1"/>
    </source>
</evidence>
<dbReference type="PROSITE" id="PS51274">
    <property type="entry name" value="GATASE_COBBQ"/>
    <property type="match status" value="1"/>
</dbReference>
<evidence type="ECO:0000313" key="14">
    <source>
        <dbReference type="Proteomes" id="UP000251002"/>
    </source>
</evidence>
<keyword evidence="5 10" id="KW-0315">Glutamine amidotransferase</keyword>
<comment type="subunit">
    <text evidence="2 10">Heterodimer of HisH and HisF.</text>
</comment>
<keyword evidence="6 10" id="KW-0368">Histidine biosynthesis</keyword>
<dbReference type="GO" id="GO:0005737">
    <property type="term" value="C:cytoplasm"/>
    <property type="evidence" value="ECO:0007669"/>
    <property type="project" value="UniProtKB-SubCell"/>
</dbReference>
<evidence type="ECO:0000256" key="5">
    <source>
        <dbReference type="ARBA" id="ARBA00022962"/>
    </source>
</evidence>
<dbReference type="AlphaFoldDB" id="A0A365KNJ5"/>
<evidence type="ECO:0000256" key="1">
    <source>
        <dbReference type="ARBA" id="ARBA00005091"/>
    </source>
</evidence>
<evidence type="ECO:0000256" key="2">
    <source>
        <dbReference type="ARBA" id="ARBA00011152"/>
    </source>
</evidence>
<sequence length="217" mass="24226">MIIGIIDYGMGNLFSVEQALKKLDCTVILSDDPETLLEAEAILLPGVGAFPDAMELLNSKGLSEFIRSLPEKGIPLLGICLGMQLLYEDSLEVRMTKGLGLLKGKIRRFEKGTYRIPHMGWNRLEFPRMPFWLDSLQVDTHVYFVHSFYVTEAEETEIFAEAEYGNIKVPGVVGKGLVTGMQFHPEKSGDFGHYLLEQWIANIKGDNNGQLSNLSGN</sequence>
<evidence type="ECO:0000256" key="10">
    <source>
        <dbReference type="HAMAP-Rule" id="MF_00278"/>
    </source>
</evidence>
<keyword evidence="7 10" id="KW-0456">Lyase</keyword>
<proteinExistence type="inferred from homology"/>
<evidence type="ECO:0000256" key="9">
    <source>
        <dbReference type="ARBA" id="ARBA00049534"/>
    </source>
</evidence>